<comment type="caution">
    <text evidence="1">The sequence shown here is derived from an EMBL/GenBank/DDBJ whole genome shotgun (WGS) entry which is preliminary data.</text>
</comment>
<protein>
    <submittedName>
        <fullName evidence="1">Uncharacterized protein</fullName>
    </submittedName>
</protein>
<accession>X1JMY3</accession>
<reference evidence="1" key="1">
    <citation type="journal article" date="2014" name="Front. Microbiol.">
        <title>High frequency of phylogenetically diverse reductive dehalogenase-homologous genes in deep subseafloor sedimentary metagenomes.</title>
        <authorList>
            <person name="Kawai M."/>
            <person name="Futagami T."/>
            <person name="Toyoda A."/>
            <person name="Takaki Y."/>
            <person name="Nishi S."/>
            <person name="Hori S."/>
            <person name="Arai W."/>
            <person name="Tsubouchi T."/>
            <person name="Morono Y."/>
            <person name="Uchiyama I."/>
            <person name="Ito T."/>
            <person name="Fujiyama A."/>
            <person name="Inagaki F."/>
            <person name="Takami H."/>
        </authorList>
    </citation>
    <scope>NUCLEOTIDE SEQUENCE</scope>
    <source>
        <strain evidence="1">Expedition CK06-06</strain>
    </source>
</reference>
<dbReference type="AlphaFoldDB" id="X1JMY3"/>
<gene>
    <name evidence="1" type="ORF">S03H2_47362</name>
</gene>
<dbReference type="EMBL" id="BARU01029801">
    <property type="protein sequence ID" value="GAH71143.1"/>
    <property type="molecule type" value="Genomic_DNA"/>
</dbReference>
<proteinExistence type="predicted"/>
<sequence>MLFTWDINIPKSTLEANPTIQTLQLAHGIITWVSVLFPPGCARLAHCTIWHGGHQIFPSTEMMNLSGDTFPIEWAEYYEFYGRPHELIAKLWNEDDTYPHKVTIRMAILPRKALAPASISDAIKGVFGMLSPKRIFTGGE</sequence>
<organism evidence="1">
    <name type="scientific">marine sediment metagenome</name>
    <dbReference type="NCBI Taxonomy" id="412755"/>
    <lineage>
        <taxon>unclassified sequences</taxon>
        <taxon>metagenomes</taxon>
        <taxon>ecological metagenomes</taxon>
    </lineage>
</organism>
<name>X1JMY3_9ZZZZ</name>
<evidence type="ECO:0000313" key="1">
    <source>
        <dbReference type="EMBL" id="GAH71143.1"/>
    </source>
</evidence>